<feature type="region of interest" description="Disordered" evidence="1">
    <location>
        <begin position="1"/>
        <end position="85"/>
    </location>
</feature>
<feature type="transmembrane region" description="Helical" evidence="2">
    <location>
        <begin position="136"/>
        <end position="159"/>
    </location>
</feature>
<evidence type="ECO:0000256" key="1">
    <source>
        <dbReference type="SAM" id="MobiDB-lite"/>
    </source>
</evidence>
<reference evidence="3" key="1">
    <citation type="journal article" date="2020" name="Mol. Plant Microbe Interact.">
        <title>Genome Sequence of the Biocontrol Agent Coniothyrium minitans strain Conio (IMI 134523).</title>
        <authorList>
            <person name="Patel D."/>
            <person name="Shittu T.A."/>
            <person name="Baroncelli R."/>
            <person name="Muthumeenakshi S."/>
            <person name="Osborne T.H."/>
            <person name="Janganan T.K."/>
            <person name="Sreenivasaprasad S."/>
        </authorList>
    </citation>
    <scope>NUCLEOTIDE SEQUENCE</scope>
    <source>
        <strain evidence="3">Conio</strain>
    </source>
</reference>
<keyword evidence="2" id="KW-0472">Membrane</keyword>
<dbReference type="Proteomes" id="UP000756921">
    <property type="component" value="Unassembled WGS sequence"/>
</dbReference>
<keyword evidence="2" id="KW-0812">Transmembrane</keyword>
<feature type="region of interest" description="Disordered" evidence="1">
    <location>
        <begin position="376"/>
        <end position="418"/>
    </location>
</feature>
<feature type="compositionally biased region" description="Low complexity" evidence="1">
    <location>
        <begin position="393"/>
        <end position="406"/>
    </location>
</feature>
<comment type="caution">
    <text evidence="3">The sequence shown here is derived from an EMBL/GenBank/DDBJ whole genome shotgun (WGS) entry which is preliminary data.</text>
</comment>
<dbReference type="OrthoDB" id="3793756at2759"/>
<feature type="compositionally biased region" description="Basic and acidic residues" evidence="1">
    <location>
        <begin position="408"/>
        <end position="418"/>
    </location>
</feature>
<gene>
    <name evidence="3" type="ORF">PMIN01_03497</name>
</gene>
<protein>
    <submittedName>
        <fullName evidence="3">Uncharacterized protein</fullName>
    </submittedName>
</protein>
<evidence type="ECO:0000313" key="3">
    <source>
        <dbReference type="EMBL" id="KAF9738214.1"/>
    </source>
</evidence>
<organism evidence="3 4">
    <name type="scientific">Paraphaeosphaeria minitans</name>
    <dbReference type="NCBI Taxonomy" id="565426"/>
    <lineage>
        <taxon>Eukaryota</taxon>
        <taxon>Fungi</taxon>
        <taxon>Dikarya</taxon>
        <taxon>Ascomycota</taxon>
        <taxon>Pezizomycotina</taxon>
        <taxon>Dothideomycetes</taxon>
        <taxon>Pleosporomycetidae</taxon>
        <taxon>Pleosporales</taxon>
        <taxon>Massarineae</taxon>
        <taxon>Didymosphaeriaceae</taxon>
        <taxon>Paraphaeosphaeria</taxon>
    </lineage>
</organism>
<keyword evidence="2" id="KW-1133">Transmembrane helix</keyword>
<evidence type="ECO:0000256" key="2">
    <source>
        <dbReference type="SAM" id="Phobius"/>
    </source>
</evidence>
<sequence length="484" mass="51822">MPEIRELQQRRRRADGRPSTVDRWNESIAIPGPVRGLDSTTTTTTTNAADPSSTSTSTSTSTSSDGEILLNGHDDIRTSPTRPTLDDLRSAAPIAHAVLSAARTATASALDFALRHPNLARRYALPFALSIFSRPLVAVLPLGPLGPIVGFVAVAGGRFRLRRALVGGGYAVLHAVGMAGVKGQALSLLGLVGLEATGSKRLRDTLVTALMESHIGLRTQIIGLAIAAISTSTGAFANLGSLLGARAMALLFRELRSFATFHGLKWAATNLQTLWRAFCASGAVVRSSFLSYVLQQPRDDGGASQGRASDDARRLRWARSTLEQIATRIRRFPVEAVAPELAAVLKAWDAEQASGATSGEVLDEWVEIDAEDESSIWGDVHREEREDGAAETPSAPASASVHPSSVEDSSHRHSRAENAEFLVQVARETIVKSGMSERDTTDRLAKMGFGARQPWSMEVEEVEEVDSDVGEYDDGIEVVDLSHA</sequence>
<name>A0A9P6GQ79_9PLEO</name>
<dbReference type="EMBL" id="WJXW01000003">
    <property type="protein sequence ID" value="KAF9738214.1"/>
    <property type="molecule type" value="Genomic_DNA"/>
</dbReference>
<dbReference type="AlphaFoldDB" id="A0A9P6GQ79"/>
<feature type="compositionally biased region" description="Basic and acidic residues" evidence="1">
    <location>
        <begin position="379"/>
        <end position="388"/>
    </location>
</feature>
<accession>A0A9P6GQ79</accession>
<feature type="compositionally biased region" description="Low complexity" evidence="1">
    <location>
        <begin position="38"/>
        <end position="65"/>
    </location>
</feature>
<keyword evidence="4" id="KW-1185">Reference proteome</keyword>
<proteinExistence type="predicted"/>
<evidence type="ECO:0000313" key="4">
    <source>
        <dbReference type="Proteomes" id="UP000756921"/>
    </source>
</evidence>